<gene>
    <name evidence="3" type="ORF">JKK62_04395</name>
</gene>
<dbReference type="Proteomes" id="UP000633365">
    <property type="component" value="Unassembled WGS sequence"/>
</dbReference>
<feature type="domain" description="SWIM-type" evidence="2">
    <location>
        <begin position="191"/>
        <end position="226"/>
    </location>
</feature>
<keyword evidence="4" id="KW-1185">Reference proteome</keyword>
<comment type="caution">
    <text evidence="3">The sequence shown here is derived from an EMBL/GenBank/DDBJ whole genome shotgun (WGS) entry which is preliminary data.</text>
</comment>
<evidence type="ECO:0000256" key="1">
    <source>
        <dbReference type="PROSITE-ProRule" id="PRU00325"/>
    </source>
</evidence>
<proteinExistence type="predicted"/>
<evidence type="ECO:0000313" key="3">
    <source>
        <dbReference type="EMBL" id="MBK6087897.1"/>
    </source>
</evidence>
<protein>
    <recommendedName>
        <fullName evidence="2">SWIM-type domain-containing protein</fullName>
    </recommendedName>
</protein>
<organism evidence="3 4">
    <name type="scientific">Ruminococcus difficilis</name>
    <dbReference type="NCBI Taxonomy" id="2763069"/>
    <lineage>
        <taxon>Bacteria</taxon>
        <taxon>Bacillati</taxon>
        <taxon>Bacillota</taxon>
        <taxon>Clostridia</taxon>
        <taxon>Eubacteriales</taxon>
        <taxon>Oscillospiraceae</taxon>
        <taxon>Ruminococcus</taxon>
    </lineage>
</organism>
<dbReference type="GO" id="GO:0008270">
    <property type="term" value="F:zinc ion binding"/>
    <property type="evidence" value="ECO:0007669"/>
    <property type="project" value="UniProtKB-KW"/>
</dbReference>
<sequence length="270" mass="30950">MKFKIGFSGYEEEQQTAEQLAEMPGEMQPVKSVVQVRFPSQGRSYSYYNDRFDLHVGDIVFVEGKLEGVKGIVTELSRTFKIRLSDYKRVIAVADTEVKGRLYFGGSHLIAFDKDVIPYDKIRAWFLPPESEEEYAVGCDNESVHIDDPRAFGFRSEIAERGFDYYNRCKVVYISVDGESGRAIVEGSRAYELTFDYFAGEISNLTCGCFCSYHCKHEFAMLLQLRETLRMIEELYDDEYGESDYFAAISKSALLTYAMDREEKGSIVLE</sequence>
<evidence type="ECO:0000259" key="2">
    <source>
        <dbReference type="PROSITE" id="PS50966"/>
    </source>
</evidence>
<keyword evidence="1" id="KW-0862">Zinc</keyword>
<evidence type="ECO:0000313" key="4">
    <source>
        <dbReference type="Proteomes" id="UP000633365"/>
    </source>
</evidence>
<accession>A0A934U2W8</accession>
<dbReference type="InterPro" id="IPR007527">
    <property type="entry name" value="Znf_SWIM"/>
</dbReference>
<dbReference type="PROSITE" id="PS50966">
    <property type="entry name" value="ZF_SWIM"/>
    <property type="match status" value="1"/>
</dbReference>
<keyword evidence="1" id="KW-0479">Metal-binding</keyword>
<dbReference type="RefSeq" id="WP_201427049.1">
    <property type="nucleotide sequence ID" value="NZ_JAEQMG010000042.1"/>
</dbReference>
<dbReference type="EMBL" id="JAEQMG010000042">
    <property type="protein sequence ID" value="MBK6087897.1"/>
    <property type="molecule type" value="Genomic_DNA"/>
</dbReference>
<reference evidence="3" key="1">
    <citation type="submission" date="2021-01" db="EMBL/GenBank/DDBJ databases">
        <title>Genome public.</title>
        <authorList>
            <person name="Liu C."/>
            <person name="Sun Q."/>
        </authorList>
    </citation>
    <scope>NUCLEOTIDE SEQUENCE</scope>
    <source>
        <strain evidence="3">M6</strain>
    </source>
</reference>
<dbReference type="AlphaFoldDB" id="A0A934U2W8"/>
<keyword evidence="1" id="KW-0863">Zinc-finger</keyword>
<name>A0A934U2W8_9FIRM</name>